<name>A0A6J8ANL0_MYTCO</name>
<dbReference type="Proteomes" id="UP000507470">
    <property type="component" value="Unassembled WGS sequence"/>
</dbReference>
<dbReference type="AlphaFoldDB" id="A0A6J8ANL0"/>
<reference evidence="3 4" key="1">
    <citation type="submission" date="2020-06" db="EMBL/GenBank/DDBJ databases">
        <authorList>
            <person name="Li R."/>
            <person name="Bekaert M."/>
        </authorList>
    </citation>
    <scope>NUCLEOTIDE SEQUENCE [LARGE SCALE GENOMIC DNA]</scope>
    <source>
        <strain evidence="4">wild</strain>
    </source>
</reference>
<keyword evidence="4" id="KW-1185">Reference proteome</keyword>
<evidence type="ECO:0000313" key="4">
    <source>
        <dbReference type="Proteomes" id="UP000507470"/>
    </source>
</evidence>
<evidence type="ECO:0000256" key="1">
    <source>
        <dbReference type="SAM" id="Coils"/>
    </source>
</evidence>
<dbReference type="OrthoDB" id="407198at2759"/>
<sequence>MEAKFEEKSLCKLCTNFEQEVNKCRQEKNSLQSKYTDLFLEREVEGVKYKTEIKIAKQKMDCSNSEIKVLSNQINQYEERLHCKDISLLEMEHKVCEQRNEINKLHEDCSLLKTQVINKSDTKQSNLLAVSKSTNTESNVHQVDVASKNNVSNSTPVVVNNGKQKNLQSSGNFNKGREKRKEILMIGTSNTKYISAKYMSFGSANVNKIIKYKIQECMEYIGTIDDPNVNYDAIILHILGNDIEHKTPEESIAIFQTLIDQIRKKKISKKLIISLGLPKKDGIKNRNVEKLNIMIKDKFGDANDIFLCDNSNLSFRG</sequence>
<keyword evidence="1" id="KW-0175">Coiled coil</keyword>
<protein>
    <submittedName>
        <fullName evidence="3">Uncharacterized protein</fullName>
    </submittedName>
</protein>
<dbReference type="EMBL" id="CACVKT020001721">
    <property type="protein sequence ID" value="CAC5370579.1"/>
    <property type="molecule type" value="Genomic_DNA"/>
</dbReference>
<dbReference type="Gene3D" id="3.40.50.1110">
    <property type="entry name" value="SGNH hydrolase"/>
    <property type="match status" value="1"/>
</dbReference>
<feature type="compositionally biased region" description="Low complexity" evidence="2">
    <location>
        <begin position="152"/>
        <end position="161"/>
    </location>
</feature>
<evidence type="ECO:0000256" key="2">
    <source>
        <dbReference type="SAM" id="MobiDB-lite"/>
    </source>
</evidence>
<accession>A0A6J8ANL0</accession>
<dbReference type="InterPro" id="IPR036514">
    <property type="entry name" value="SGNH_hydro_sf"/>
</dbReference>
<dbReference type="SUPFAM" id="SSF52266">
    <property type="entry name" value="SGNH hydrolase"/>
    <property type="match status" value="1"/>
</dbReference>
<feature type="coiled-coil region" evidence="1">
    <location>
        <begin position="14"/>
        <end position="80"/>
    </location>
</feature>
<gene>
    <name evidence="3" type="ORF">MCOR_9372</name>
</gene>
<evidence type="ECO:0000313" key="3">
    <source>
        <dbReference type="EMBL" id="CAC5370579.1"/>
    </source>
</evidence>
<organism evidence="3 4">
    <name type="scientific">Mytilus coruscus</name>
    <name type="common">Sea mussel</name>
    <dbReference type="NCBI Taxonomy" id="42192"/>
    <lineage>
        <taxon>Eukaryota</taxon>
        <taxon>Metazoa</taxon>
        <taxon>Spiralia</taxon>
        <taxon>Lophotrochozoa</taxon>
        <taxon>Mollusca</taxon>
        <taxon>Bivalvia</taxon>
        <taxon>Autobranchia</taxon>
        <taxon>Pteriomorphia</taxon>
        <taxon>Mytilida</taxon>
        <taxon>Mytiloidea</taxon>
        <taxon>Mytilidae</taxon>
        <taxon>Mytilinae</taxon>
        <taxon>Mytilus</taxon>
    </lineage>
</organism>
<feature type="compositionally biased region" description="Polar residues" evidence="2">
    <location>
        <begin position="162"/>
        <end position="173"/>
    </location>
</feature>
<proteinExistence type="predicted"/>
<feature type="region of interest" description="Disordered" evidence="2">
    <location>
        <begin position="152"/>
        <end position="174"/>
    </location>
</feature>